<organism evidence="2 3">
    <name type="scientific">Punica granatum</name>
    <name type="common">Pomegranate</name>
    <dbReference type="NCBI Taxonomy" id="22663"/>
    <lineage>
        <taxon>Eukaryota</taxon>
        <taxon>Viridiplantae</taxon>
        <taxon>Streptophyta</taxon>
        <taxon>Embryophyta</taxon>
        <taxon>Tracheophyta</taxon>
        <taxon>Spermatophyta</taxon>
        <taxon>Magnoliopsida</taxon>
        <taxon>eudicotyledons</taxon>
        <taxon>Gunneridae</taxon>
        <taxon>Pentapetalae</taxon>
        <taxon>rosids</taxon>
        <taxon>malvids</taxon>
        <taxon>Myrtales</taxon>
        <taxon>Lythraceae</taxon>
        <taxon>Punica</taxon>
    </lineage>
</organism>
<feature type="region of interest" description="Disordered" evidence="1">
    <location>
        <begin position="1"/>
        <end position="24"/>
    </location>
</feature>
<comment type="caution">
    <text evidence="2">The sequence shown here is derived from an EMBL/GenBank/DDBJ whole genome shotgun (WGS) entry which is preliminary data.</text>
</comment>
<dbReference type="Proteomes" id="UP000233551">
    <property type="component" value="Unassembled WGS sequence"/>
</dbReference>
<reference evidence="2 3" key="1">
    <citation type="submission" date="2017-11" db="EMBL/GenBank/DDBJ databases">
        <title>De-novo sequencing of pomegranate (Punica granatum L.) genome.</title>
        <authorList>
            <person name="Akparov Z."/>
            <person name="Amiraslanov A."/>
            <person name="Hajiyeva S."/>
            <person name="Abbasov M."/>
            <person name="Kaur K."/>
            <person name="Hamwieh A."/>
            <person name="Solovyev V."/>
            <person name="Salamov A."/>
            <person name="Braich B."/>
            <person name="Kosarev P."/>
            <person name="Mahmoud A."/>
            <person name="Hajiyev E."/>
            <person name="Babayeva S."/>
            <person name="Izzatullayeva V."/>
            <person name="Mammadov A."/>
            <person name="Mammadov A."/>
            <person name="Sharifova S."/>
            <person name="Ojaghi J."/>
            <person name="Eynullazada K."/>
            <person name="Bayramov B."/>
            <person name="Abdulazimova A."/>
            <person name="Shahmuradov I."/>
        </authorList>
    </citation>
    <scope>NUCLEOTIDE SEQUENCE [LARGE SCALE GENOMIC DNA]</scope>
    <source>
        <strain evidence="3">cv. AG2017</strain>
        <tissue evidence="2">Leaf</tissue>
    </source>
</reference>
<dbReference type="EMBL" id="PGOL01003228">
    <property type="protein sequence ID" value="PKI42138.1"/>
    <property type="molecule type" value="Genomic_DNA"/>
</dbReference>
<evidence type="ECO:0000313" key="2">
    <source>
        <dbReference type="EMBL" id="PKI42138.1"/>
    </source>
</evidence>
<gene>
    <name evidence="2" type="ORF">CRG98_037480</name>
</gene>
<sequence>MGDRRRENHNLSLARERVGAPGRPSPIAKGIGDLNEWGVAGVETPLARIGIILKFRVLPTPAGGASIQATTPLLEPVVTPIGGSGRRWAVGSRGFPPFFRLYGPEC</sequence>
<protein>
    <submittedName>
        <fullName evidence="2">Uncharacterized protein</fullName>
    </submittedName>
</protein>
<name>A0A2I0IDR5_PUNGR</name>
<evidence type="ECO:0000313" key="3">
    <source>
        <dbReference type="Proteomes" id="UP000233551"/>
    </source>
</evidence>
<accession>A0A2I0IDR5</accession>
<proteinExistence type="predicted"/>
<keyword evidence="3" id="KW-1185">Reference proteome</keyword>
<feature type="compositionally biased region" description="Basic and acidic residues" evidence="1">
    <location>
        <begin position="1"/>
        <end position="18"/>
    </location>
</feature>
<dbReference type="AlphaFoldDB" id="A0A2I0IDR5"/>
<evidence type="ECO:0000256" key="1">
    <source>
        <dbReference type="SAM" id="MobiDB-lite"/>
    </source>
</evidence>